<keyword evidence="2" id="KW-0560">Oxidoreductase</keyword>
<evidence type="ECO:0000313" key="3">
    <source>
        <dbReference type="Proteomes" id="UP001212421"/>
    </source>
</evidence>
<dbReference type="PANTHER" id="PTHR33336">
    <property type="entry name" value="QUINOL MONOOXYGENASE YGIN-RELATED"/>
    <property type="match status" value="1"/>
</dbReference>
<dbReference type="Proteomes" id="UP001212421">
    <property type="component" value="Chromosome"/>
</dbReference>
<keyword evidence="3" id="KW-1185">Reference proteome</keyword>
<feature type="domain" description="ABM" evidence="1">
    <location>
        <begin position="13"/>
        <end position="101"/>
    </location>
</feature>
<name>A0ABY7NFK5_9MICO</name>
<sequence length="108" mass="11748">MSTTPSQVPGEPVALYAEFTALPGREDEVAALLSELTVDVRREPGNLAFDPHRRASNPREFFVYEVYRDAEAFQAHITAPYGAVFNGALGDLIEGDGSVLTWLTPLPA</sequence>
<proteinExistence type="predicted"/>
<evidence type="ECO:0000313" key="2">
    <source>
        <dbReference type="EMBL" id="WBM81301.1"/>
    </source>
</evidence>
<dbReference type="InterPro" id="IPR007138">
    <property type="entry name" value="ABM_dom"/>
</dbReference>
<evidence type="ECO:0000259" key="1">
    <source>
        <dbReference type="PROSITE" id="PS51725"/>
    </source>
</evidence>
<dbReference type="InterPro" id="IPR050744">
    <property type="entry name" value="AI-2_Isomerase_LsrG"/>
</dbReference>
<dbReference type="Gene3D" id="3.30.70.100">
    <property type="match status" value="1"/>
</dbReference>
<dbReference type="Pfam" id="PF03992">
    <property type="entry name" value="ABM"/>
    <property type="match status" value="1"/>
</dbReference>
<accession>A0ABY7NFK5</accession>
<dbReference type="GO" id="GO:0004497">
    <property type="term" value="F:monooxygenase activity"/>
    <property type="evidence" value="ECO:0007669"/>
    <property type="project" value="UniProtKB-KW"/>
</dbReference>
<dbReference type="RefSeq" id="WP_281536024.1">
    <property type="nucleotide sequence ID" value="NZ_CP075584.1"/>
</dbReference>
<gene>
    <name evidence="2" type="ORF">KIV56_09145</name>
</gene>
<organism evidence="2 3">
    <name type="scientific">Cryobacterium breve</name>
    <dbReference type="NCBI Taxonomy" id="1259258"/>
    <lineage>
        <taxon>Bacteria</taxon>
        <taxon>Bacillati</taxon>
        <taxon>Actinomycetota</taxon>
        <taxon>Actinomycetes</taxon>
        <taxon>Micrococcales</taxon>
        <taxon>Microbacteriaceae</taxon>
        <taxon>Cryobacterium</taxon>
    </lineage>
</organism>
<keyword evidence="2" id="KW-0503">Monooxygenase</keyword>
<dbReference type="EMBL" id="CP075584">
    <property type="protein sequence ID" value="WBM81301.1"/>
    <property type="molecule type" value="Genomic_DNA"/>
</dbReference>
<reference evidence="2 3" key="1">
    <citation type="submission" date="2021-05" db="EMBL/GenBank/DDBJ databases">
        <authorList>
            <person name="Kumar R."/>
            <person name="Kumar A."/>
            <person name="Mukhia S."/>
        </authorList>
    </citation>
    <scope>NUCLEOTIDE SEQUENCE [LARGE SCALE GENOMIC DNA]</scope>
    <source>
        <strain evidence="2 3">ERMR7:08</strain>
    </source>
</reference>
<dbReference type="SUPFAM" id="SSF54909">
    <property type="entry name" value="Dimeric alpha+beta barrel"/>
    <property type="match status" value="1"/>
</dbReference>
<dbReference type="InterPro" id="IPR011008">
    <property type="entry name" value="Dimeric_a/b-barrel"/>
</dbReference>
<dbReference type="PROSITE" id="PS51725">
    <property type="entry name" value="ABM"/>
    <property type="match status" value="1"/>
</dbReference>
<dbReference type="PANTHER" id="PTHR33336:SF15">
    <property type="entry name" value="ABM DOMAIN-CONTAINING PROTEIN"/>
    <property type="match status" value="1"/>
</dbReference>
<protein>
    <submittedName>
        <fullName evidence="2">Antibiotic biosynthesis monooxygenase</fullName>
    </submittedName>
</protein>